<accession>A0A2T1NAH0</accession>
<comment type="caution">
    <text evidence="1">The sequence shown here is derived from an EMBL/GenBank/DDBJ whole genome shotgun (WGS) entry which is preliminary data.</text>
</comment>
<sequence>MTYYHVSKEKEFDFSLFKKSRYGFTALFFTDNSELKDLYLKENKGAEISIDNPFIDYEIDFNNKISYSSVFRNTIINLNKKGYKTVLIKNVIDYPSSANKKFISSDILVVFDLKYLKTLL</sequence>
<dbReference type="Proteomes" id="UP000238430">
    <property type="component" value="Unassembled WGS sequence"/>
</dbReference>
<gene>
    <name evidence="1" type="ORF">C7H61_09305</name>
</gene>
<dbReference type="RefSeq" id="WP_106679141.1">
    <property type="nucleotide sequence ID" value="NZ_JACHWV010000003.1"/>
</dbReference>
<dbReference type="EMBL" id="PXOT01000024">
    <property type="protein sequence ID" value="PSG89144.1"/>
    <property type="molecule type" value="Genomic_DNA"/>
</dbReference>
<name>A0A2T1NAH0_9FLAO</name>
<evidence type="ECO:0000313" key="1">
    <source>
        <dbReference type="EMBL" id="PSG89144.1"/>
    </source>
</evidence>
<reference evidence="1 2" key="1">
    <citation type="submission" date="2018-03" db="EMBL/GenBank/DDBJ databases">
        <title>Mesoflavibacter sp. HG37 and Mesoflavibacter sp. HG96 sp.nov., two marine bacteria isolated from seawater of Western Pacific Ocean.</title>
        <authorList>
            <person name="Cheng H."/>
            <person name="Wu Y.-H."/>
            <person name="Guo L.-L."/>
            <person name="Xu X.-W."/>
        </authorList>
    </citation>
    <scope>NUCLEOTIDE SEQUENCE [LARGE SCALE GENOMIC DNA]</scope>
    <source>
        <strain evidence="1 2">KCTC 42117</strain>
    </source>
</reference>
<dbReference type="OrthoDB" id="9992907at2"/>
<evidence type="ECO:0000313" key="2">
    <source>
        <dbReference type="Proteomes" id="UP000238430"/>
    </source>
</evidence>
<protein>
    <submittedName>
        <fullName evidence="1">Uncharacterized protein</fullName>
    </submittedName>
</protein>
<keyword evidence="2" id="KW-1185">Reference proteome</keyword>
<proteinExistence type="predicted"/>
<dbReference type="AlphaFoldDB" id="A0A2T1NAH0"/>
<organism evidence="1 2">
    <name type="scientific">Mesoflavibacter zeaxanthinifaciens subsp. sabulilitoris</name>
    <dbReference type="NCBI Taxonomy" id="1520893"/>
    <lineage>
        <taxon>Bacteria</taxon>
        <taxon>Pseudomonadati</taxon>
        <taxon>Bacteroidota</taxon>
        <taxon>Flavobacteriia</taxon>
        <taxon>Flavobacteriales</taxon>
        <taxon>Flavobacteriaceae</taxon>
        <taxon>Mesoflavibacter</taxon>
    </lineage>
</organism>